<dbReference type="OMA" id="YIEIEWR"/>
<dbReference type="OrthoDB" id="307549at2759"/>
<protein>
    <recommendedName>
        <fullName evidence="4">Zinc finger PHD-type domain-containing protein</fullName>
    </recommendedName>
</protein>
<evidence type="ECO:0000313" key="2">
    <source>
        <dbReference type="EMBL" id="CAK72647.1"/>
    </source>
</evidence>
<keyword evidence="1" id="KW-1133">Transmembrane helix</keyword>
<keyword evidence="1" id="KW-0812">Transmembrane</keyword>
<feature type="transmembrane region" description="Helical" evidence="1">
    <location>
        <begin position="127"/>
        <end position="147"/>
    </location>
</feature>
<evidence type="ECO:0000256" key="1">
    <source>
        <dbReference type="SAM" id="Phobius"/>
    </source>
</evidence>
<dbReference type="EMBL" id="CT868130">
    <property type="protein sequence ID" value="CAK72647.1"/>
    <property type="molecule type" value="Genomic_DNA"/>
</dbReference>
<evidence type="ECO:0008006" key="4">
    <source>
        <dbReference type="Google" id="ProtNLM"/>
    </source>
</evidence>
<dbReference type="InParanoid" id="A0CPD0"/>
<proteinExistence type="predicted"/>
<name>A0CPD0_PARTE</name>
<dbReference type="KEGG" id="ptm:GSPATT00009038001"/>
<dbReference type="AlphaFoldDB" id="A0CPD0"/>
<dbReference type="RefSeq" id="XP_001440044.1">
    <property type="nucleotide sequence ID" value="XM_001440007.1"/>
</dbReference>
<accession>A0CPD0</accession>
<dbReference type="Proteomes" id="UP000000600">
    <property type="component" value="Unassembled WGS sequence"/>
</dbReference>
<feature type="transmembrane region" description="Helical" evidence="1">
    <location>
        <begin position="153"/>
        <end position="172"/>
    </location>
</feature>
<keyword evidence="3" id="KW-1185">Reference proteome</keyword>
<dbReference type="GeneID" id="5025829"/>
<keyword evidence="1" id="KW-0472">Membrane</keyword>
<organism evidence="2 3">
    <name type="scientific">Paramecium tetraurelia</name>
    <dbReference type="NCBI Taxonomy" id="5888"/>
    <lineage>
        <taxon>Eukaryota</taxon>
        <taxon>Sar</taxon>
        <taxon>Alveolata</taxon>
        <taxon>Ciliophora</taxon>
        <taxon>Intramacronucleata</taxon>
        <taxon>Oligohymenophorea</taxon>
        <taxon>Peniculida</taxon>
        <taxon>Parameciidae</taxon>
        <taxon>Paramecium</taxon>
    </lineage>
</organism>
<reference evidence="2 3" key="1">
    <citation type="journal article" date="2006" name="Nature">
        <title>Global trends of whole-genome duplications revealed by the ciliate Paramecium tetraurelia.</title>
        <authorList>
            <consortium name="Genoscope"/>
            <person name="Aury J.-M."/>
            <person name="Jaillon O."/>
            <person name="Duret L."/>
            <person name="Noel B."/>
            <person name="Jubin C."/>
            <person name="Porcel B.M."/>
            <person name="Segurens B."/>
            <person name="Daubin V."/>
            <person name="Anthouard V."/>
            <person name="Aiach N."/>
            <person name="Arnaiz O."/>
            <person name="Billaut A."/>
            <person name="Beisson J."/>
            <person name="Blanc I."/>
            <person name="Bouhouche K."/>
            <person name="Camara F."/>
            <person name="Duharcourt S."/>
            <person name="Guigo R."/>
            <person name="Gogendeau D."/>
            <person name="Katinka M."/>
            <person name="Keller A.-M."/>
            <person name="Kissmehl R."/>
            <person name="Klotz C."/>
            <person name="Koll F."/>
            <person name="Le Moue A."/>
            <person name="Lepere C."/>
            <person name="Malinsky S."/>
            <person name="Nowacki M."/>
            <person name="Nowak J.K."/>
            <person name="Plattner H."/>
            <person name="Poulain J."/>
            <person name="Ruiz F."/>
            <person name="Serrano V."/>
            <person name="Zagulski M."/>
            <person name="Dessen P."/>
            <person name="Betermier M."/>
            <person name="Weissenbach J."/>
            <person name="Scarpelli C."/>
            <person name="Schachter V."/>
            <person name="Sperling L."/>
            <person name="Meyer E."/>
            <person name="Cohen J."/>
            <person name="Wincker P."/>
        </authorList>
    </citation>
    <scope>NUCLEOTIDE SEQUENCE [LARGE SCALE GENOMIC DNA]</scope>
    <source>
        <strain evidence="2 3">Stock d4-2</strain>
    </source>
</reference>
<dbReference type="HOGENOM" id="CLU_1252766_0_0_1"/>
<evidence type="ECO:0000313" key="3">
    <source>
        <dbReference type="Proteomes" id="UP000000600"/>
    </source>
</evidence>
<sequence length="221" mass="25591">MLNSTASNQDEIILKSSRRFVLADQVKDLESAPIYRPKRSSKKVKLSLVTNQPFTQSKICYICRKSCVIKLCKCDDIQYHPDCVIAELKKPSSSISTLQCLFCLCFFKTEIKNKNYRFHQRQAYRNCTIILVILIATLLIVIGVLWNTLAAEITIFLFIITLLLSLIALYCYKKLYYIEIEWRLVPVEDELMDLSGFDNAKLIYQAFNTNTAHYILDTEMS</sequence>
<gene>
    <name evidence="2" type="ORF">GSPATT00009038001</name>
</gene>